<evidence type="ECO:0000256" key="9">
    <source>
        <dbReference type="ARBA" id="ARBA00022842"/>
    </source>
</evidence>
<gene>
    <name evidence="11" type="ORF">HNP55_002819</name>
</gene>
<keyword evidence="12" id="KW-1185">Reference proteome</keyword>
<dbReference type="GO" id="GO:0005737">
    <property type="term" value="C:cytoplasm"/>
    <property type="evidence" value="ECO:0007669"/>
    <property type="project" value="UniProtKB-SubCell"/>
</dbReference>
<dbReference type="SUPFAM" id="SSF52540">
    <property type="entry name" value="P-loop containing nucleoside triphosphate hydrolases"/>
    <property type="match status" value="1"/>
</dbReference>
<reference evidence="11 12" key="1">
    <citation type="submission" date="2020-08" db="EMBL/GenBank/DDBJ databases">
        <title>Functional genomics of gut bacteria from endangered species of beetles.</title>
        <authorList>
            <person name="Carlos-Shanley C."/>
        </authorList>
    </citation>
    <scope>NUCLEOTIDE SEQUENCE [LARGE SCALE GENOMIC DNA]</scope>
    <source>
        <strain evidence="11 12">S00239</strain>
    </source>
</reference>
<proteinExistence type="inferred from homology"/>
<name>A0A840LC66_9BURK</name>
<comment type="subcellular location">
    <subcellularLocation>
        <location evidence="1">Cytoplasm</location>
    </subcellularLocation>
</comment>
<evidence type="ECO:0000256" key="2">
    <source>
        <dbReference type="ARBA" id="ARBA00007599"/>
    </source>
</evidence>
<dbReference type="PANTHER" id="PTHR33540">
    <property type="entry name" value="TRNA THREONYLCARBAMOYLADENOSINE BIOSYNTHESIS PROTEIN TSAE"/>
    <property type="match status" value="1"/>
</dbReference>
<evidence type="ECO:0000256" key="4">
    <source>
        <dbReference type="ARBA" id="ARBA00022490"/>
    </source>
</evidence>
<keyword evidence="6" id="KW-0479">Metal-binding</keyword>
<sequence>MRILETRVLQWPDEAATQAFCARLALVLQTHPSLMNASIELHGSLGAGKTSWVRHLLRALGVEGRIKSPSYAVMESYELPLGLVSHFDFYRFDDPREWEDAGFRDVFAASGLKLSEWPEKAAGMLPTPDLQIWIATQADESRSVKLVAGTEGGVALLQILEGVRS</sequence>
<evidence type="ECO:0000256" key="3">
    <source>
        <dbReference type="ARBA" id="ARBA00019010"/>
    </source>
</evidence>
<dbReference type="InterPro" id="IPR027417">
    <property type="entry name" value="P-loop_NTPase"/>
</dbReference>
<keyword evidence="4" id="KW-0963">Cytoplasm</keyword>
<keyword evidence="8" id="KW-0067">ATP-binding</keyword>
<protein>
    <recommendedName>
        <fullName evidence="3">tRNA threonylcarbamoyladenosine biosynthesis protein TsaE</fullName>
    </recommendedName>
    <alternativeName>
        <fullName evidence="10">t(6)A37 threonylcarbamoyladenosine biosynthesis protein TsaE</fullName>
    </alternativeName>
</protein>
<dbReference type="RefSeq" id="WP_281385255.1">
    <property type="nucleotide sequence ID" value="NZ_JACHLP010000005.1"/>
</dbReference>
<evidence type="ECO:0000313" key="11">
    <source>
        <dbReference type="EMBL" id="MBB4844283.1"/>
    </source>
</evidence>
<dbReference type="PANTHER" id="PTHR33540:SF2">
    <property type="entry name" value="TRNA THREONYLCARBAMOYLADENOSINE BIOSYNTHESIS PROTEIN TSAE"/>
    <property type="match status" value="1"/>
</dbReference>
<accession>A0A840LC66</accession>
<evidence type="ECO:0000256" key="6">
    <source>
        <dbReference type="ARBA" id="ARBA00022723"/>
    </source>
</evidence>
<keyword evidence="9" id="KW-0460">Magnesium</keyword>
<dbReference type="Gene3D" id="3.40.50.300">
    <property type="entry name" value="P-loop containing nucleotide triphosphate hydrolases"/>
    <property type="match status" value="1"/>
</dbReference>
<dbReference type="Proteomes" id="UP000562027">
    <property type="component" value="Unassembled WGS sequence"/>
</dbReference>
<dbReference type="AlphaFoldDB" id="A0A840LC66"/>
<evidence type="ECO:0000256" key="5">
    <source>
        <dbReference type="ARBA" id="ARBA00022694"/>
    </source>
</evidence>
<dbReference type="Pfam" id="PF02367">
    <property type="entry name" value="TsaE"/>
    <property type="match status" value="1"/>
</dbReference>
<dbReference type="NCBIfam" id="TIGR00150">
    <property type="entry name" value="T6A_YjeE"/>
    <property type="match status" value="1"/>
</dbReference>
<dbReference type="GO" id="GO:0046872">
    <property type="term" value="F:metal ion binding"/>
    <property type="evidence" value="ECO:0007669"/>
    <property type="project" value="UniProtKB-KW"/>
</dbReference>
<dbReference type="GO" id="GO:0002949">
    <property type="term" value="P:tRNA threonylcarbamoyladenosine modification"/>
    <property type="evidence" value="ECO:0007669"/>
    <property type="project" value="InterPro"/>
</dbReference>
<comment type="caution">
    <text evidence="11">The sequence shown here is derived from an EMBL/GenBank/DDBJ whole genome shotgun (WGS) entry which is preliminary data.</text>
</comment>
<organism evidence="11 12">
    <name type="scientific">Roseateles oligotrophus</name>
    <dbReference type="NCBI Taxonomy" id="1769250"/>
    <lineage>
        <taxon>Bacteria</taxon>
        <taxon>Pseudomonadati</taxon>
        <taxon>Pseudomonadota</taxon>
        <taxon>Betaproteobacteria</taxon>
        <taxon>Burkholderiales</taxon>
        <taxon>Sphaerotilaceae</taxon>
        <taxon>Roseateles</taxon>
    </lineage>
</organism>
<evidence type="ECO:0000313" key="12">
    <source>
        <dbReference type="Proteomes" id="UP000562027"/>
    </source>
</evidence>
<evidence type="ECO:0000256" key="7">
    <source>
        <dbReference type="ARBA" id="ARBA00022741"/>
    </source>
</evidence>
<dbReference type="EMBL" id="JACHLP010000005">
    <property type="protein sequence ID" value="MBB4844283.1"/>
    <property type="molecule type" value="Genomic_DNA"/>
</dbReference>
<dbReference type="InterPro" id="IPR003442">
    <property type="entry name" value="T6A_TsaE"/>
</dbReference>
<evidence type="ECO:0000256" key="1">
    <source>
        <dbReference type="ARBA" id="ARBA00004496"/>
    </source>
</evidence>
<keyword evidence="5" id="KW-0819">tRNA processing</keyword>
<evidence type="ECO:0000256" key="8">
    <source>
        <dbReference type="ARBA" id="ARBA00022840"/>
    </source>
</evidence>
<comment type="similarity">
    <text evidence="2">Belongs to the TsaE family.</text>
</comment>
<evidence type="ECO:0000256" key="10">
    <source>
        <dbReference type="ARBA" id="ARBA00032441"/>
    </source>
</evidence>
<dbReference type="GO" id="GO:0005524">
    <property type="term" value="F:ATP binding"/>
    <property type="evidence" value="ECO:0007669"/>
    <property type="project" value="UniProtKB-KW"/>
</dbReference>
<keyword evidence="7" id="KW-0547">Nucleotide-binding</keyword>